<reference evidence="1 2" key="1">
    <citation type="submission" date="2020-05" db="EMBL/GenBank/DDBJ databases">
        <title>Azospirillum oleiclasticum sp. nov, a nitrogen-fixing and heavy crude oil-emulsifying bacterium isolated from the crude oil of Yumen Oilfield.</title>
        <authorList>
            <person name="Wu D."/>
            <person name="Cai M."/>
            <person name="Zhang X."/>
        </authorList>
    </citation>
    <scope>NUCLEOTIDE SEQUENCE [LARGE SCALE GENOMIC DNA]</scope>
    <source>
        <strain evidence="1 2">ROY-1-1-2</strain>
    </source>
</reference>
<comment type="caution">
    <text evidence="1">The sequence shown here is derived from an EMBL/GenBank/DDBJ whole genome shotgun (WGS) entry which is preliminary data.</text>
</comment>
<name>A0ABX2TLI2_9PROT</name>
<dbReference type="InterPro" id="IPR027417">
    <property type="entry name" value="P-loop_NTPase"/>
</dbReference>
<evidence type="ECO:0008006" key="3">
    <source>
        <dbReference type="Google" id="ProtNLM"/>
    </source>
</evidence>
<evidence type="ECO:0000313" key="2">
    <source>
        <dbReference type="Proteomes" id="UP000584642"/>
    </source>
</evidence>
<dbReference type="Gene3D" id="3.40.50.300">
    <property type="entry name" value="P-loop containing nucleotide triphosphate hydrolases"/>
    <property type="match status" value="1"/>
</dbReference>
<dbReference type="Proteomes" id="UP000584642">
    <property type="component" value="Unassembled WGS sequence"/>
</dbReference>
<keyword evidence="2" id="KW-1185">Reference proteome</keyword>
<dbReference type="SUPFAM" id="SSF52540">
    <property type="entry name" value="P-loop containing nucleoside triphosphate hydrolases"/>
    <property type="match status" value="1"/>
</dbReference>
<dbReference type="EMBL" id="JABFDB010000046">
    <property type="protein sequence ID" value="NYZ24882.1"/>
    <property type="molecule type" value="Genomic_DNA"/>
</dbReference>
<gene>
    <name evidence="1" type="ORF">HND93_34705</name>
</gene>
<organism evidence="1 2">
    <name type="scientific">Azospirillum oleiclasticum</name>
    <dbReference type="NCBI Taxonomy" id="2735135"/>
    <lineage>
        <taxon>Bacteria</taxon>
        <taxon>Pseudomonadati</taxon>
        <taxon>Pseudomonadota</taxon>
        <taxon>Alphaproteobacteria</taxon>
        <taxon>Rhodospirillales</taxon>
        <taxon>Azospirillaceae</taxon>
        <taxon>Azospirillum</taxon>
    </lineage>
</organism>
<protein>
    <recommendedName>
        <fullName evidence="3">Sulfotransferase domain-containing protein</fullName>
    </recommendedName>
</protein>
<accession>A0ABX2TLI2</accession>
<proteinExistence type="predicted"/>
<dbReference type="RefSeq" id="WP_180286656.1">
    <property type="nucleotide sequence ID" value="NZ_JABFDB010000046.1"/>
</dbReference>
<evidence type="ECO:0000313" key="1">
    <source>
        <dbReference type="EMBL" id="NYZ24882.1"/>
    </source>
</evidence>
<sequence length="294" mass="33793">MTDGAAAVDKTYFLLESCGRTATNWISEALNRHPEVLTTHGIDTTPVKVDRTLNPDFKGTPGVALRSESDLPLDEYFDLLEEQRPEPVIGSIHGYNGAIPYLRPENYRRRYRIATITRHPVIRAMSIHNQNMKSFDPRVNPDVRKLLIERNRGFVKANLAAHPEYSGILNAAGFDLENPHDMTFVLSVLVIRNRDSVNLHTGMPVYLMERLTNEIDNFYHLFNFITDGRIPPDQTFIESVLNQPKRFTSATERAGFLQYKSWSDWQRRFFALAMQYKGLGEAYDKLGYDMSYVK</sequence>